<dbReference type="InterPro" id="IPR041626">
    <property type="entry name" value="Prot_ATP_ID_OB_N"/>
</dbReference>
<dbReference type="PROSITE" id="PS00674">
    <property type="entry name" value="AAA"/>
    <property type="match status" value="1"/>
</dbReference>
<dbReference type="InterPro" id="IPR003959">
    <property type="entry name" value="ATPase_AAA_core"/>
</dbReference>
<gene>
    <name evidence="7" type="primary">arc</name>
    <name evidence="7" type="ORF">JVW63_02420</name>
</gene>
<dbReference type="SMART" id="SM00382">
    <property type="entry name" value="AAA"/>
    <property type="match status" value="1"/>
</dbReference>
<evidence type="ECO:0000256" key="1">
    <source>
        <dbReference type="ARBA" id="ARBA00022741"/>
    </source>
</evidence>
<dbReference type="InterPro" id="IPR032501">
    <property type="entry name" value="Prot_ATP_ID_OB_2nd"/>
</dbReference>
<dbReference type="Gene3D" id="1.10.8.60">
    <property type="match status" value="1"/>
</dbReference>
<sequence>MDSTTSQGDVGTGTRVASDYETLVRNNERLASALRAAQQELAASHEQIRQLTSSPQTFGVITEVHRDKRVADVLIGGRKHRCAVAKTVPLACLNPGRDVLVNDQLCIVSSESFDDVGDIVMVTDFLPSNRISVRVRDDEERVLRLAEILISASGKPKVRPGDIVRADMRTGFAYERIDRDDTEELMLEEVPDVDYGDIGGLDREIAAMRDAVETPFLFPHHYRAHRLRAPQGILLYGPPGCGKTLIAKAVATSLARSAAEKSGDVEARAFFISVKGPELLTKFVGETERQIRKIFSRARQRAKGGMPVIIFFDEMDSLFRTRGTGRSSDVETTIVPQLLAEIDGVESLDNVIIIGATNREDMIDSALVRPGRLDVKIKVSRPSRESAIEILAKYLTPDLPLDSMAVERAGSREAAAADLIDTIVDRLYAGDDSTAQVEVTHESGEIEVLHAHDFASGAMLANIVDRAKKLSIKDQLAGMPGGLSRLHVTSAVSAEIRENAGLHSGSLEEWDRLYGRRGQRITRVRRLGAS</sequence>
<keyword evidence="3 5" id="KW-0175">Coiled coil</keyword>
<dbReference type="Gene3D" id="3.40.50.300">
    <property type="entry name" value="P-loop containing nucleotide triphosphate hydrolases"/>
    <property type="match status" value="1"/>
</dbReference>
<comment type="similarity">
    <text evidence="4">Belongs to the AAA ATPase family.</text>
</comment>
<dbReference type="Pfam" id="PF16450">
    <property type="entry name" value="Prot_ATP_ID_OB_C"/>
    <property type="match status" value="1"/>
</dbReference>
<keyword evidence="1 4" id="KW-0547">Nucleotide-binding</keyword>
<evidence type="ECO:0000256" key="4">
    <source>
        <dbReference type="RuleBase" id="RU003651"/>
    </source>
</evidence>
<evidence type="ECO:0000256" key="2">
    <source>
        <dbReference type="ARBA" id="ARBA00022840"/>
    </source>
</evidence>
<dbReference type="Proteomes" id="UP000705983">
    <property type="component" value="Unassembled WGS sequence"/>
</dbReference>
<protein>
    <submittedName>
        <fullName evidence="7">Proteasome ATPase</fullName>
    </submittedName>
</protein>
<feature type="coiled-coil region" evidence="5">
    <location>
        <begin position="20"/>
        <end position="54"/>
    </location>
</feature>
<dbReference type="InterPro" id="IPR003593">
    <property type="entry name" value="AAA+_ATPase"/>
</dbReference>
<accession>A0ABS2TD35</accession>
<dbReference type="RefSeq" id="WP_182172803.1">
    <property type="nucleotide sequence ID" value="NZ_CP059676.1"/>
</dbReference>
<evidence type="ECO:0000259" key="6">
    <source>
        <dbReference type="SMART" id="SM00382"/>
    </source>
</evidence>
<evidence type="ECO:0000256" key="3">
    <source>
        <dbReference type="ARBA" id="ARBA00023054"/>
    </source>
</evidence>
<keyword evidence="8" id="KW-1185">Reference proteome</keyword>
<dbReference type="InterPro" id="IPR027417">
    <property type="entry name" value="P-loop_NTPase"/>
</dbReference>
<dbReference type="InterPro" id="IPR003960">
    <property type="entry name" value="ATPase_AAA_CS"/>
</dbReference>
<comment type="caution">
    <text evidence="7">The sequence shown here is derived from an EMBL/GenBank/DDBJ whole genome shotgun (WGS) entry which is preliminary data.</text>
</comment>
<dbReference type="InterPro" id="IPR022482">
    <property type="entry name" value="Proteasome_ATPase"/>
</dbReference>
<evidence type="ECO:0000256" key="5">
    <source>
        <dbReference type="SAM" id="Coils"/>
    </source>
</evidence>
<dbReference type="PANTHER" id="PTHR23077">
    <property type="entry name" value="AAA-FAMILY ATPASE"/>
    <property type="match status" value="1"/>
</dbReference>
<organism evidence="7 8">
    <name type="scientific">Flaviflexus equikiangi</name>
    <dbReference type="NCBI Taxonomy" id="2758573"/>
    <lineage>
        <taxon>Bacteria</taxon>
        <taxon>Bacillati</taxon>
        <taxon>Actinomycetota</taxon>
        <taxon>Actinomycetes</taxon>
        <taxon>Actinomycetales</taxon>
        <taxon>Actinomycetaceae</taxon>
        <taxon>Flaviflexus</taxon>
    </lineage>
</organism>
<name>A0ABS2TD35_9ACTO</name>
<dbReference type="Pfam" id="PF00004">
    <property type="entry name" value="AAA"/>
    <property type="match status" value="1"/>
</dbReference>
<dbReference type="SUPFAM" id="SSF52540">
    <property type="entry name" value="P-loop containing nucleoside triphosphate hydrolases"/>
    <property type="match status" value="1"/>
</dbReference>
<dbReference type="NCBIfam" id="TIGR03689">
    <property type="entry name" value="pup_AAA"/>
    <property type="match status" value="1"/>
</dbReference>
<dbReference type="InterPro" id="IPR050168">
    <property type="entry name" value="AAA_ATPase_domain"/>
</dbReference>
<proteinExistence type="inferred from homology"/>
<feature type="domain" description="AAA+ ATPase" evidence="6">
    <location>
        <begin position="229"/>
        <end position="383"/>
    </location>
</feature>
<dbReference type="Gene3D" id="2.40.50.140">
    <property type="entry name" value="Nucleic acid-binding proteins"/>
    <property type="match status" value="2"/>
</dbReference>
<dbReference type="GO" id="GO:0000502">
    <property type="term" value="C:proteasome complex"/>
    <property type="evidence" value="ECO:0007669"/>
    <property type="project" value="UniProtKB-KW"/>
</dbReference>
<keyword evidence="2 4" id="KW-0067">ATP-binding</keyword>
<dbReference type="PANTHER" id="PTHR23077:SF144">
    <property type="entry name" value="PROTEASOME-ASSOCIATED ATPASE"/>
    <property type="match status" value="1"/>
</dbReference>
<reference evidence="8" key="1">
    <citation type="submission" date="2021-02" db="EMBL/GenBank/DDBJ databases">
        <title>Leucobacter sp. CX169.</title>
        <authorList>
            <person name="Cheng Y."/>
        </authorList>
    </citation>
    <scope>NUCLEOTIDE SEQUENCE [LARGE SCALE GENOMIC DNA]</scope>
    <source>
        <strain evidence="8">JY899</strain>
    </source>
</reference>
<dbReference type="Pfam" id="PF17758">
    <property type="entry name" value="Prot_ATP_ID_OB_N"/>
    <property type="match status" value="1"/>
</dbReference>
<evidence type="ECO:0000313" key="7">
    <source>
        <dbReference type="EMBL" id="MBM9432559.1"/>
    </source>
</evidence>
<evidence type="ECO:0000313" key="8">
    <source>
        <dbReference type="Proteomes" id="UP000705983"/>
    </source>
</evidence>
<dbReference type="InterPro" id="IPR012340">
    <property type="entry name" value="NA-bd_OB-fold"/>
</dbReference>
<keyword evidence="7" id="KW-0647">Proteasome</keyword>
<dbReference type="EMBL" id="JAFFJS010000001">
    <property type="protein sequence ID" value="MBM9432559.1"/>
    <property type="molecule type" value="Genomic_DNA"/>
</dbReference>